<dbReference type="AlphaFoldDB" id="A0A6C0B008"/>
<protein>
    <submittedName>
        <fullName evidence="2">Uncharacterized protein</fullName>
    </submittedName>
</protein>
<reference evidence="2" key="1">
    <citation type="journal article" date="2020" name="Nature">
        <title>Giant virus diversity and host interactions through global metagenomics.</title>
        <authorList>
            <person name="Schulz F."/>
            <person name="Roux S."/>
            <person name="Paez-Espino D."/>
            <person name="Jungbluth S."/>
            <person name="Walsh D.A."/>
            <person name="Denef V.J."/>
            <person name="McMahon K.D."/>
            <person name="Konstantinidis K.T."/>
            <person name="Eloe-Fadrosh E.A."/>
            <person name="Kyrpides N.C."/>
            <person name="Woyke T."/>
        </authorList>
    </citation>
    <scope>NUCLEOTIDE SEQUENCE</scope>
    <source>
        <strain evidence="2">GVMAG-M-3300009182-67</strain>
    </source>
</reference>
<feature type="transmembrane region" description="Helical" evidence="1">
    <location>
        <begin position="61"/>
        <end position="85"/>
    </location>
</feature>
<keyword evidence="1" id="KW-1133">Transmembrane helix</keyword>
<organism evidence="2">
    <name type="scientific">viral metagenome</name>
    <dbReference type="NCBI Taxonomy" id="1070528"/>
    <lineage>
        <taxon>unclassified sequences</taxon>
        <taxon>metagenomes</taxon>
        <taxon>organismal metagenomes</taxon>
    </lineage>
</organism>
<dbReference type="EMBL" id="MN739040">
    <property type="protein sequence ID" value="QHS85101.1"/>
    <property type="molecule type" value="Genomic_DNA"/>
</dbReference>
<evidence type="ECO:0000256" key="1">
    <source>
        <dbReference type="SAM" id="Phobius"/>
    </source>
</evidence>
<keyword evidence="1" id="KW-0812">Transmembrane</keyword>
<proteinExistence type="predicted"/>
<keyword evidence="1" id="KW-0472">Membrane</keyword>
<name>A0A6C0B008_9ZZZZ</name>
<evidence type="ECO:0000313" key="2">
    <source>
        <dbReference type="EMBL" id="QHS85101.1"/>
    </source>
</evidence>
<sequence length="89" mass="9838">MSSQIFQSPRMQGLLGTYSNFRGKLNVVTLITALVLASVVVNTHNQCKPGVGYTEDGFVTLSYRFAIAIIVIIGLLFGIDIFIWIQNSR</sequence>
<accession>A0A6C0B008</accession>
<feature type="transmembrane region" description="Helical" evidence="1">
    <location>
        <begin position="21"/>
        <end position="41"/>
    </location>
</feature>